<evidence type="ECO:0000259" key="1">
    <source>
        <dbReference type="Pfam" id="PF00557"/>
    </source>
</evidence>
<keyword evidence="4" id="KW-1185">Reference proteome</keyword>
<dbReference type="InterPro" id="IPR050659">
    <property type="entry name" value="Peptidase_M24B"/>
</dbReference>
<organism evidence="3 4">
    <name type="scientific">Acuticoccus sediminis</name>
    <dbReference type="NCBI Taxonomy" id="2184697"/>
    <lineage>
        <taxon>Bacteria</taxon>
        <taxon>Pseudomonadati</taxon>
        <taxon>Pseudomonadota</taxon>
        <taxon>Alphaproteobacteria</taxon>
        <taxon>Hyphomicrobiales</taxon>
        <taxon>Amorphaceae</taxon>
        <taxon>Acuticoccus</taxon>
    </lineage>
</organism>
<dbReference type="RefSeq" id="WP_111344101.1">
    <property type="nucleotide sequence ID" value="NZ_QHHQ01000001.1"/>
</dbReference>
<dbReference type="PANTHER" id="PTHR46112:SF2">
    <property type="entry name" value="XAA-PRO AMINOPEPTIDASE P-RELATED"/>
    <property type="match status" value="1"/>
</dbReference>
<reference evidence="3 4" key="1">
    <citation type="submission" date="2018-05" db="EMBL/GenBank/DDBJ databases">
        <title>Acuticoccus sediminis sp. nov., isolated from deep-sea sediment of Indian Ocean.</title>
        <authorList>
            <person name="Liu X."/>
            <person name="Lai Q."/>
            <person name="Du Y."/>
            <person name="Sun F."/>
            <person name="Zhang X."/>
            <person name="Wang S."/>
            <person name="Shao Z."/>
        </authorList>
    </citation>
    <scope>NUCLEOTIDE SEQUENCE [LARGE SCALE GENOMIC DNA]</scope>
    <source>
        <strain evidence="3 4">PTG4-2</strain>
    </source>
</reference>
<dbReference type="Proteomes" id="UP000249590">
    <property type="component" value="Unassembled WGS sequence"/>
</dbReference>
<dbReference type="InterPro" id="IPR036005">
    <property type="entry name" value="Creatinase/aminopeptidase-like"/>
</dbReference>
<evidence type="ECO:0000313" key="3">
    <source>
        <dbReference type="EMBL" id="RAI03849.1"/>
    </source>
</evidence>
<dbReference type="EMBL" id="QHHQ01000001">
    <property type="protein sequence ID" value="RAI03849.1"/>
    <property type="molecule type" value="Genomic_DNA"/>
</dbReference>
<dbReference type="Pfam" id="PF00557">
    <property type="entry name" value="Peptidase_M24"/>
    <property type="match status" value="1"/>
</dbReference>
<dbReference type="Gene3D" id="3.90.230.10">
    <property type="entry name" value="Creatinase/methionine aminopeptidase superfamily"/>
    <property type="match status" value="1"/>
</dbReference>
<feature type="domain" description="Peptidase M24" evidence="1">
    <location>
        <begin position="166"/>
        <end position="364"/>
    </location>
</feature>
<dbReference type="InterPro" id="IPR029149">
    <property type="entry name" value="Creatin/AminoP/Spt16_N"/>
</dbReference>
<dbReference type="AlphaFoldDB" id="A0A8B2P5J2"/>
<evidence type="ECO:0000313" key="4">
    <source>
        <dbReference type="Proteomes" id="UP000249590"/>
    </source>
</evidence>
<dbReference type="OrthoDB" id="9806388at2"/>
<protein>
    <submittedName>
        <fullName evidence="3">Peptidase M24</fullName>
    </submittedName>
</protein>
<dbReference type="CDD" id="cd01066">
    <property type="entry name" value="APP_MetAP"/>
    <property type="match status" value="1"/>
</dbReference>
<comment type="caution">
    <text evidence="3">The sequence shown here is derived from an EMBL/GenBank/DDBJ whole genome shotgun (WGS) entry which is preliminary data.</text>
</comment>
<dbReference type="SUPFAM" id="SSF55920">
    <property type="entry name" value="Creatinase/aminopeptidase"/>
    <property type="match status" value="1"/>
</dbReference>
<dbReference type="Pfam" id="PF01321">
    <property type="entry name" value="Creatinase_N"/>
    <property type="match status" value="1"/>
</dbReference>
<evidence type="ECO:0000259" key="2">
    <source>
        <dbReference type="Pfam" id="PF01321"/>
    </source>
</evidence>
<proteinExistence type="predicted"/>
<dbReference type="InterPro" id="IPR000994">
    <property type="entry name" value="Pept_M24"/>
</dbReference>
<dbReference type="SUPFAM" id="SSF53092">
    <property type="entry name" value="Creatinase/prolidase N-terminal domain"/>
    <property type="match status" value="1"/>
</dbReference>
<dbReference type="PANTHER" id="PTHR46112">
    <property type="entry name" value="AMINOPEPTIDASE"/>
    <property type="match status" value="1"/>
</dbReference>
<feature type="domain" description="Creatinase N-terminal" evidence="2">
    <location>
        <begin position="13"/>
        <end position="156"/>
    </location>
</feature>
<gene>
    <name evidence="3" type="ORF">DLJ53_05095</name>
</gene>
<accession>A0A8B2P5J2</accession>
<sequence>MDHTFGEAEFAARTARIQAAMAREGLAALLLTAEHDVRYVTGYLTRFWESPTRPWFVVLPASGKPIAVIPTIGEALMRTTWVDDIRTWPSPRPDDDGVSLLADTLAAVCGPDGALGVPMGPECTLRMPLRDFEAVRARLAPRRVRDATALLQGVQMVKSPAEIGRIAAMCEAAGRAFDRVPEIAAEGVPLSTVFRRFQIALLEEGADWVPYVAGGAGADGYADVISPATEEPLAHGDLLMLDTGAMRAGYFCDFDRNFAVCSASAAMRSGYHLLHDAVEAGFAAARPGAAAADVFEAMLRVVARAGDAGSVGRLGHGLGMRLTEPPSLTAADTTALAPGMVITLEPGLQLAPGRMMVHEENIVIEPAGPRYLTRRAPAELPVLEGRP</sequence>
<dbReference type="Gene3D" id="3.40.350.10">
    <property type="entry name" value="Creatinase/prolidase N-terminal domain"/>
    <property type="match status" value="1"/>
</dbReference>
<name>A0A8B2P5J2_9HYPH</name>
<dbReference type="InterPro" id="IPR000587">
    <property type="entry name" value="Creatinase_N"/>
</dbReference>